<organism evidence="2 3">
    <name type="scientific">Glycomyces albidus</name>
    <dbReference type="NCBI Taxonomy" id="2656774"/>
    <lineage>
        <taxon>Bacteria</taxon>
        <taxon>Bacillati</taxon>
        <taxon>Actinomycetota</taxon>
        <taxon>Actinomycetes</taxon>
        <taxon>Glycomycetales</taxon>
        <taxon>Glycomycetaceae</taxon>
        <taxon>Glycomyces</taxon>
    </lineage>
</organism>
<reference evidence="2 3" key="1">
    <citation type="submission" date="2019-10" db="EMBL/GenBank/DDBJ databases">
        <title>Glycomyces albidus sp. nov., a novel actinomycete isolated from rhizosphere soil of wheat (Triticum aestivum L.).</title>
        <authorList>
            <person name="Qian L."/>
        </authorList>
    </citation>
    <scope>NUCLEOTIDE SEQUENCE [LARGE SCALE GENOMIC DNA]</scope>
    <source>
        <strain evidence="2 3">NEAU-7082</strain>
    </source>
</reference>
<dbReference type="EMBL" id="WIAO01000010">
    <property type="protein sequence ID" value="MQM26009.1"/>
    <property type="molecule type" value="Genomic_DNA"/>
</dbReference>
<evidence type="ECO:0000256" key="1">
    <source>
        <dbReference type="SAM" id="Coils"/>
    </source>
</evidence>
<comment type="caution">
    <text evidence="2">The sequence shown here is derived from an EMBL/GenBank/DDBJ whole genome shotgun (WGS) entry which is preliminary data.</text>
</comment>
<evidence type="ECO:0000313" key="2">
    <source>
        <dbReference type="EMBL" id="MQM26009.1"/>
    </source>
</evidence>
<keyword evidence="3" id="KW-1185">Reference proteome</keyword>
<accession>A0A6L5G8J6</accession>
<keyword evidence="1" id="KW-0175">Coiled coil</keyword>
<feature type="coiled-coil region" evidence="1">
    <location>
        <begin position="46"/>
        <end position="73"/>
    </location>
</feature>
<dbReference type="RefSeq" id="WP_153025165.1">
    <property type="nucleotide sequence ID" value="NZ_WIAO01000010.1"/>
</dbReference>
<protein>
    <submittedName>
        <fullName evidence="2">Uncharacterized protein</fullName>
    </submittedName>
</protein>
<dbReference type="Proteomes" id="UP000477750">
    <property type="component" value="Unassembled WGS sequence"/>
</dbReference>
<gene>
    <name evidence="2" type="ORF">GFD30_10565</name>
</gene>
<evidence type="ECO:0000313" key="3">
    <source>
        <dbReference type="Proteomes" id="UP000477750"/>
    </source>
</evidence>
<proteinExistence type="predicted"/>
<dbReference type="AlphaFoldDB" id="A0A6L5G8J6"/>
<sequence length="134" mass="14539">MSDEHEQAEGYVFKGTVQTGAIGTGASATVGAIGDGAHGVVFAARARAEEALVEEMLDLVAELRRRLEEHRDGVGERYEAISDNLDDLESSIEEDQPQGRIRSRLKALEHLVSPFTALVDLVLKLLQLADRRGG</sequence>
<name>A0A6L5G8J6_9ACTN</name>